<gene>
    <name evidence="2" type="ORF">E2605_12250</name>
</gene>
<reference evidence="2 3" key="1">
    <citation type="submission" date="2019-03" db="EMBL/GenBank/DDBJ databases">
        <title>San Antonio Military Medical Center submission to MRSN (WRAIR), pending publication.</title>
        <authorList>
            <person name="Blyth D.M."/>
            <person name="Mccarthy S.L."/>
            <person name="Schall S.E."/>
            <person name="Stam J.A."/>
            <person name="Ong A.C."/>
            <person name="Mcgann P.T."/>
        </authorList>
    </citation>
    <scope>NUCLEOTIDE SEQUENCE [LARGE SCALE GENOMIC DNA]</scope>
    <source>
        <strain evidence="2 3">MRSN571793</strain>
    </source>
</reference>
<evidence type="ECO:0000313" key="2">
    <source>
        <dbReference type="EMBL" id="TFD95605.1"/>
    </source>
</evidence>
<feature type="chain" id="PRO_5021454414" evidence="1">
    <location>
        <begin position="24"/>
        <end position="556"/>
    </location>
</feature>
<dbReference type="STRING" id="1121485.GCA_000426485_03121"/>
<dbReference type="AlphaFoldDB" id="A0A4Y8KYY9"/>
<feature type="signal peptide" evidence="1">
    <location>
        <begin position="1"/>
        <end position="23"/>
    </location>
</feature>
<evidence type="ECO:0000256" key="1">
    <source>
        <dbReference type="SAM" id="SignalP"/>
    </source>
</evidence>
<dbReference type="Proteomes" id="UP000297861">
    <property type="component" value="Unassembled WGS sequence"/>
</dbReference>
<proteinExistence type="predicted"/>
<protein>
    <submittedName>
        <fullName evidence="2">T9SS type A sorting domain-containing protein</fullName>
    </submittedName>
</protein>
<accession>A0A4Y8KYY9</accession>
<sequence>MKKIMSCLFFLFFLMSICSQTTKKIKINPDFTYVGMTKSTDVYTKQTPTKDPKTFFVGYNDFSKDPKNAYGRGYLIFNLKDIPDDATINSVALNLASVGSEGNESNFGGKVKIKQVENFPSPNQVVWDLLASSYELASADFKEPGKGLLLFGNNNDDFKKLVAEKKGKYVYLSVHNTNESNVVRFMATKETLYLDIEYTSNSSGGTTPDPGICNPDGLSSAGYNIEGPLYIVYGQEAKYTVKDFGGSYCFDHGNIGQIRWNKDVPDVFYVSARYNIYSKSSFSVFITNGKKMYQAKKVTTIPNIDLKTDKLMQLGNTFTSYISKFPEGSTYTWQAMGSIDLISGQGSNTPTFKANRNGSGGIEVSVECEGRTYKLSHTDLWVGPPAFMSNGAQGAYSTDAILKRKRIVYRDADIGGLDPTDCPTWVNNSPGFATISNTCYDLLVTFKPKVSGTVDLTGIFTNKFGSSSLDFTVEILPSNNLRSDTSKSKLDTDLINEGNFIPQSIKVYSLSGTIVHSQDNLSGDFDIKSTTLPDGIYIIEKSDGKERQSEKVILKR</sequence>
<dbReference type="EMBL" id="SOML01000007">
    <property type="protein sequence ID" value="TFD95605.1"/>
    <property type="molecule type" value="Genomic_DNA"/>
</dbReference>
<keyword evidence="3" id="KW-1185">Reference proteome</keyword>
<dbReference type="InterPro" id="IPR026444">
    <property type="entry name" value="Secre_tail"/>
</dbReference>
<keyword evidence="1" id="KW-0732">Signal</keyword>
<evidence type="ECO:0000313" key="3">
    <source>
        <dbReference type="Proteomes" id="UP000297861"/>
    </source>
</evidence>
<name>A0A4Y8KYY9_9BACT</name>
<organism evidence="2 3">
    <name type="scientific">Dysgonomonas capnocytophagoides</name>
    <dbReference type="NCBI Taxonomy" id="45254"/>
    <lineage>
        <taxon>Bacteria</taxon>
        <taxon>Pseudomonadati</taxon>
        <taxon>Bacteroidota</taxon>
        <taxon>Bacteroidia</taxon>
        <taxon>Bacteroidales</taxon>
        <taxon>Dysgonomonadaceae</taxon>
        <taxon>Dysgonomonas</taxon>
    </lineage>
</organism>
<dbReference type="OrthoDB" id="997396at2"/>
<comment type="caution">
    <text evidence="2">The sequence shown here is derived from an EMBL/GenBank/DDBJ whole genome shotgun (WGS) entry which is preliminary data.</text>
</comment>
<dbReference type="NCBIfam" id="TIGR04183">
    <property type="entry name" value="Por_Secre_tail"/>
    <property type="match status" value="1"/>
</dbReference>